<accession>A0ABS9MIA9</accession>
<evidence type="ECO:0000313" key="8">
    <source>
        <dbReference type="Proteomes" id="UP001298681"/>
    </source>
</evidence>
<dbReference type="RefSeq" id="WP_237966640.1">
    <property type="nucleotide sequence ID" value="NZ_JAKNHQ010000006.1"/>
</dbReference>
<reference evidence="7 8" key="1">
    <citation type="submission" date="2022-01" db="EMBL/GenBank/DDBJ databases">
        <title>Collection of gut derived symbiotic bacterial strains cultured from healthy donors.</title>
        <authorList>
            <person name="Lin H."/>
            <person name="Kohout C."/>
            <person name="Waligurski E."/>
            <person name="Pamer E.G."/>
        </authorList>
    </citation>
    <scope>NUCLEOTIDE SEQUENCE [LARGE SCALE GENOMIC DNA]</scope>
    <source>
        <strain evidence="7 8">DFI.7.58</strain>
    </source>
</reference>
<dbReference type="PANTHER" id="PTHR42742:SF3">
    <property type="entry name" value="FRUCTOKINASE"/>
    <property type="match status" value="1"/>
</dbReference>
<dbReference type="EMBL" id="JAKNHQ010000006">
    <property type="protein sequence ID" value="MCG4610471.1"/>
    <property type="molecule type" value="Genomic_DNA"/>
</dbReference>
<keyword evidence="2" id="KW-0862">Zinc</keyword>
<feature type="domain" description="Phosphomannose isomerase type I catalytic" evidence="5">
    <location>
        <begin position="6"/>
        <end position="105"/>
    </location>
</feature>
<dbReference type="SUPFAM" id="SSF51182">
    <property type="entry name" value="RmlC-like cupins"/>
    <property type="match status" value="1"/>
</dbReference>
<organism evidence="7 8">
    <name type="scientific">Anaeromassilibacillus senegalensis</name>
    <dbReference type="NCBI Taxonomy" id="1673717"/>
    <lineage>
        <taxon>Bacteria</taxon>
        <taxon>Bacillati</taxon>
        <taxon>Bacillota</taxon>
        <taxon>Clostridia</taxon>
        <taxon>Eubacteriales</taxon>
        <taxon>Acutalibacteraceae</taxon>
        <taxon>Anaeromassilibacillus</taxon>
    </lineage>
</organism>
<evidence type="ECO:0000259" key="5">
    <source>
        <dbReference type="Pfam" id="PF20511"/>
    </source>
</evidence>
<dbReference type="PIRSF" id="PIRSF036894">
    <property type="entry name" value="PMI_Firm_short"/>
    <property type="match status" value="1"/>
</dbReference>
<dbReference type="InterPro" id="IPR014628">
    <property type="entry name" value="Man6P_isomerase_Firm_short"/>
</dbReference>
<name>A0ABS9MIA9_9FIRM</name>
<sequence length="320" mass="35713">MNRYPLRLRPAFKDNLWGGDRLKKDYHKQTDMTPLAESWELSCHKDGSSFIENGPYAGMSLADYVKTFPEAAGTRAQAFPAFPILFKLIDAKDNLSVQVHPDDAYALRVEGEYGKTEMWVVLDCQPGAKLVYGFKRPVTKEEFRAHIQENTLMELVNEVEVHKGDVFFIQSGTLHAIGKGIVIAEIQQNSNTTYRVYDYGRKDANGNPRALHIDKALDVTNLEPYHPEESQYPIREEGGAEVQTLADCPYFYTDRISLSGETQRMVGDGSFEGIFCAEGTLALHAGETELSLKKGDTVFLPAGLGAYTLNGQAQCLSMRV</sequence>
<proteinExistence type="predicted"/>
<dbReference type="InterPro" id="IPR046457">
    <property type="entry name" value="PMI_typeI_cat"/>
</dbReference>
<keyword evidence="8" id="KW-1185">Reference proteome</keyword>
<dbReference type="Pfam" id="PF20511">
    <property type="entry name" value="PMI_typeI_cat"/>
    <property type="match status" value="1"/>
</dbReference>
<dbReference type="InterPro" id="IPR014710">
    <property type="entry name" value="RmlC-like_jellyroll"/>
</dbReference>
<dbReference type="InterPro" id="IPR011051">
    <property type="entry name" value="RmlC_Cupin_sf"/>
</dbReference>
<dbReference type="InterPro" id="IPR051804">
    <property type="entry name" value="Carb_Metab_Reg_Kinase/Isom"/>
</dbReference>
<dbReference type="Pfam" id="PF21621">
    <property type="entry name" value="MPI_cupin_dom"/>
    <property type="match status" value="1"/>
</dbReference>
<dbReference type="GO" id="GO:0016853">
    <property type="term" value="F:isomerase activity"/>
    <property type="evidence" value="ECO:0007669"/>
    <property type="project" value="UniProtKB-KW"/>
</dbReference>
<evidence type="ECO:0000256" key="3">
    <source>
        <dbReference type="ARBA" id="ARBA00029741"/>
    </source>
</evidence>
<dbReference type="CDD" id="cd07010">
    <property type="entry name" value="cupin_PMI_type_I_N_bac"/>
    <property type="match status" value="1"/>
</dbReference>
<gene>
    <name evidence="7" type="ORF">L0P57_05935</name>
</gene>
<protein>
    <recommendedName>
        <fullName evidence="3">Phosphohexomutase</fullName>
    </recommendedName>
    <alternativeName>
        <fullName evidence="4">Phosphomannose isomerase</fullName>
    </alternativeName>
</protein>
<dbReference type="PANTHER" id="PTHR42742">
    <property type="entry name" value="TRANSCRIPTIONAL REPRESSOR MPRA"/>
    <property type="match status" value="1"/>
</dbReference>
<evidence type="ECO:0000256" key="4">
    <source>
        <dbReference type="ARBA" id="ARBA00030762"/>
    </source>
</evidence>
<keyword evidence="1" id="KW-0479">Metal-binding</keyword>
<evidence type="ECO:0000256" key="1">
    <source>
        <dbReference type="ARBA" id="ARBA00022723"/>
    </source>
</evidence>
<evidence type="ECO:0000256" key="2">
    <source>
        <dbReference type="ARBA" id="ARBA00022833"/>
    </source>
</evidence>
<dbReference type="Gene3D" id="2.60.120.10">
    <property type="entry name" value="Jelly Rolls"/>
    <property type="match status" value="2"/>
</dbReference>
<keyword evidence="7" id="KW-0413">Isomerase</keyword>
<evidence type="ECO:0000259" key="6">
    <source>
        <dbReference type="Pfam" id="PF21621"/>
    </source>
</evidence>
<dbReference type="Proteomes" id="UP001298681">
    <property type="component" value="Unassembled WGS sequence"/>
</dbReference>
<feature type="domain" description="Mannose-6-phosphate isomerase cupin" evidence="6">
    <location>
        <begin position="243"/>
        <end position="316"/>
    </location>
</feature>
<dbReference type="InterPro" id="IPR049071">
    <property type="entry name" value="MPI_cupin_dom"/>
</dbReference>
<comment type="caution">
    <text evidence="7">The sequence shown here is derived from an EMBL/GenBank/DDBJ whole genome shotgun (WGS) entry which is preliminary data.</text>
</comment>
<evidence type="ECO:0000313" key="7">
    <source>
        <dbReference type="EMBL" id="MCG4610471.1"/>
    </source>
</evidence>